<dbReference type="Proteomes" id="UP001499974">
    <property type="component" value="Unassembled WGS sequence"/>
</dbReference>
<evidence type="ECO:0000313" key="4">
    <source>
        <dbReference type="EMBL" id="GAA4704765.1"/>
    </source>
</evidence>
<proteinExistence type="predicted"/>
<comment type="caution">
    <text evidence="4">The sequence shown here is derived from an EMBL/GenBank/DDBJ whole genome shotgun (WGS) entry which is preliminary data.</text>
</comment>
<evidence type="ECO:0000256" key="1">
    <source>
        <dbReference type="SAM" id="MobiDB-lite"/>
    </source>
</evidence>
<keyword evidence="2" id="KW-0732">Signal</keyword>
<name>A0ABP8XDP0_9ACTN</name>
<feature type="region of interest" description="Disordered" evidence="1">
    <location>
        <begin position="1321"/>
        <end position="1351"/>
    </location>
</feature>
<evidence type="ECO:0000256" key="2">
    <source>
        <dbReference type="SAM" id="SignalP"/>
    </source>
</evidence>
<evidence type="ECO:0000313" key="5">
    <source>
        <dbReference type="Proteomes" id="UP001499974"/>
    </source>
</evidence>
<dbReference type="InterPro" id="IPR047589">
    <property type="entry name" value="DUF11_rpt"/>
</dbReference>
<dbReference type="Gene3D" id="2.60.40.740">
    <property type="match status" value="1"/>
</dbReference>
<feature type="domain" description="DUF11" evidence="3">
    <location>
        <begin position="1508"/>
        <end position="1599"/>
    </location>
</feature>
<dbReference type="Pfam" id="PF01345">
    <property type="entry name" value="DUF11"/>
    <property type="match status" value="3"/>
</dbReference>
<feature type="region of interest" description="Disordered" evidence="1">
    <location>
        <begin position="1165"/>
        <end position="1189"/>
    </location>
</feature>
<dbReference type="Gene3D" id="2.60.40.10">
    <property type="entry name" value="Immunoglobulins"/>
    <property type="match status" value="2"/>
</dbReference>
<evidence type="ECO:0000259" key="3">
    <source>
        <dbReference type="Pfam" id="PF01345"/>
    </source>
</evidence>
<dbReference type="NCBIfam" id="TIGR01451">
    <property type="entry name" value="B_ant_repeat"/>
    <property type="match status" value="4"/>
</dbReference>
<feature type="compositionally biased region" description="Polar residues" evidence="1">
    <location>
        <begin position="1322"/>
        <end position="1331"/>
    </location>
</feature>
<dbReference type="NCBIfam" id="TIGR04226">
    <property type="entry name" value="RrgB_K2N_iso_D2"/>
    <property type="match status" value="1"/>
</dbReference>
<dbReference type="InterPro" id="IPR001434">
    <property type="entry name" value="OmcB-like_DUF11"/>
</dbReference>
<reference evidence="5" key="1">
    <citation type="journal article" date="2019" name="Int. J. Syst. Evol. Microbiol.">
        <title>The Global Catalogue of Microorganisms (GCM) 10K type strain sequencing project: providing services to taxonomists for standard genome sequencing and annotation.</title>
        <authorList>
            <consortium name="The Broad Institute Genomics Platform"/>
            <consortium name="The Broad Institute Genome Sequencing Center for Infectious Disease"/>
            <person name="Wu L."/>
            <person name="Ma J."/>
        </authorList>
    </citation>
    <scope>NUCLEOTIDE SEQUENCE [LARGE SCALE GENOMIC DNA]</scope>
    <source>
        <strain evidence="5">JCM 18531</strain>
    </source>
</reference>
<accession>A0ABP8XDP0</accession>
<organism evidence="4 5">
    <name type="scientific">Nocardioides conyzicola</name>
    <dbReference type="NCBI Taxonomy" id="1651781"/>
    <lineage>
        <taxon>Bacteria</taxon>
        <taxon>Bacillati</taxon>
        <taxon>Actinomycetota</taxon>
        <taxon>Actinomycetes</taxon>
        <taxon>Propionibacteriales</taxon>
        <taxon>Nocardioidaceae</taxon>
        <taxon>Nocardioides</taxon>
    </lineage>
</organism>
<feature type="signal peptide" evidence="2">
    <location>
        <begin position="1"/>
        <end position="23"/>
    </location>
</feature>
<dbReference type="InterPro" id="IPR051172">
    <property type="entry name" value="Chlamydia_OmcB"/>
</dbReference>
<dbReference type="InterPro" id="IPR013783">
    <property type="entry name" value="Ig-like_fold"/>
</dbReference>
<dbReference type="PANTHER" id="PTHR34819:SF3">
    <property type="entry name" value="CELL SURFACE PROTEIN"/>
    <property type="match status" value="1"/>
</dbReference>
<feature type="chain" id="PRO_5045864776" description="DUF11 domain-containing protein" evidence="2">
    <location>
        <begin position="24"/>
        <end position="2010"/>
    </location>
</feature>
<dbReference type="InterPro" id="IPR026466">
    <property type="entry name" value="Fim_isopep_form_D2_dom"/>
</dbReference>
<gene>
    <name evidence="4" type="ORF">GCM10023349_22990</name>
</gene>
<keyword evidence="5" id="KW-1185">Reference proteome</keyword>
<dbReference type="PANTHER" id="PTHR34819">
    <property type="entry name" value="LARGE CYSTEINE-RICH PERIPLASMIC PROTEIN OMCB"/>
    <property type="match status" value="1"/>
</dbReference>
<dbReference type="Gene3D" id="2.60.40.1170">
    <property type="entry name" value="Mu homology domain, subdomain B"/>
    <property type="match status" value="1"/>
</dbReference>
<dbReference type="EMBL" id="BAABKM010000002">
    <property type="protein sequence ID" value="GAA4704765.1"/>
    <property type="molecule type" value="Genomic_DNA"/>
</dbReference>
<feature type="domain" description="DUF11" evidence="3">
    <location>
        <begin position="746"/>
        <end position="848"/>
    </location>
</feature>
<feature type="domain" description="DUF11" evidence="3">
    <location>
        <begin position="1366"/>
        <end position="1478"/>
    </location>
</feature>
<sequence length="2010" mass="206422">MMGLVTGMLTVVAALVSTAPAYAAGTPDLQLTGGPAASVLYGRTVPVALTASLPSGAPKGYNLAYRVVLPAGTRYVGGSAGTDGEPTVLADKPTSGRTTLIWPNVDDLVASSGHTLSFDVDYDDTGSAGTPRYDVGDQLAITSGAYISTQPRDETDFNGSGQPVGPGAGTYTGSADLSTTTDLTAIQIRKSEPHPEGEIPRGVHDHQTVYTLTVTNNDVNPTNGVWVEDYLPAGLEFLGCAATPDHTTAASTNAGSAEEYPGAGPIVVTHPTAAEKCTAPDLVETISADPDGTGPLPSDVYTHVRWNLVGDFAPGQVTRLTYAAAIPIRENTMAWPGATPATTGAQTSNLDNNSGDETYDEQPLLNGALAHGSYQAPGKPARSVQDEGTLLRTAEDLAIQKSNDNGGLEQGDYTRWTIDLQASEYRYVDDVVIQDTVPDGLCPLDGAGTNLTTGNSADDSECDGAAGREPSTPYTSVVENADGTFTITWDFSTVPALTHLAPSATRQITFWTRTRADYQQGFESASPVLSNDAVTNSISTYGNDFIRCAPADPSCTGPGTKIWATEADGEPDTDVSGSGKAASGPVIDKTVGSTYPSSGDCNDATYGETLPEFGPGDFVCWDLKLVFPQNLDTHSQDVFDVLPAGIDYVAGSWQPVPGTGHNSVTVGAIDTSEAGRLRWPIGGGGTDVDTGGQVFEVTIKTQVGSPLGHHSGDVEGNLQKFSYENTAGKAFTLRDKVDFKVKLPELGVTKTADDDTVEAGQAVHYTVGVPNTGAAPAEDARIWDVLPTGIGCSAISAVSDGGACASGRITWTGVDVAAGATKNLTYTLTVPVGVSPAVTYTNHVGVVEYGYTTNSGSTYQLVPANTTVKDPTLPTANMPAAEATEDIRTPSAGVVKTRTTSVDEAGNNASQATIGEVVTYTVTTTIPKGTTVYGATVKDPLGVRQTLVPGSLCVNGCTLDGAPFGGVTESPANTVVATLPSTYQRTVADGVLVMTFQATVLDVAANTRGTSLGNTATLGYTDQDGANHTRSGSVSTTIVEPKLVLAKSHTPSGTVVGGQVLDFTVTASSASGTSFSAAHDVVVTDVVPAGTEPVDGSGTPIADGATVWSPGGGTWDATSRTITWTSTTTPALAGIDAGTSVALPYRVRLESAPVAGTTYTNVADGTTSSLPGTVAGERTSASSTNPGDYQAHATDAVTVALPTITKTVTPDPVTIGSGVTWHLAVTVPAHVKVYDATVADAVPSGYDVDTYGAVTCTSGCPGGDPAIATLPLAGGTASSTVAAWYLGDLAATSQPRVYDLVLTGHVRDTYRGTSTKVKDGDTLSNAASVSSNRHDVVTTDPTTVPSGFDDQVTSTPVVNHVKEPRLAIDKSVSVGDGATVKPGQALTYTVTVTNTGTWPAYDVLVTDQPDGKLVDVVPVTGAGLVTDGWTAGDPDLAWTVPGPIAPGGSVTLTYTAAVAPAGVVPPSTTVHNTATVDTFYGFADRTTRERTYHGPSDSVDLNVIPYADVEITKTADHASYHGSDVITWTLTVTNHGLSPAANVVVTDPIPAKATFQSATPASGSCTFASPTVTCNLGTVPSGATRVITVKATANGLPPANQTTDPHAHQLTVAKVEQVVTLPAGQSSTVDLACAGSGYMSDGAAEIMHVDQGTGSPTDVVVGRASTLTANGYRFSLTNGTTGQAQVKVFGTCLPHDTEVTEGHSHGLDVGAAKTLDTGVIAAGRHSFTIPVSADHRAVAPGIELQSGNARLVGSEPVAGGWRFTVEALTSARATLSLRELGTKTLGAAPSGHQHELTFQHVVRTVSVPDGESVQRVTCPDGSKGIVATYDLPAGVVLLGNEPQPINRDFRLLNTTGHAVDVVLDLECLSITTGPALDEDFTLVNTATVASSTYDPDLSNNSATATSTLTVSAGSAGSVAHASAMSRTLEIGAKGKRATVTVTCAAAAASCAGTLQLTARVRTPGHGSKRVVIGTRAYHVRSGARVELGIKVKHRFHRAIRSGRVHGYRFG</sequence>
<protein>
    <recommendedName>
        <fullName evidence="3">DUF11 domain-containing protein</fullName>
    </recommendedName>
</protein>